<evidence type="ECO:0000256" key="2">
    <source>
        <dbReference type="ARBA" id="ARBA00022525"/>
    </source>
</evidence>
<dbReference type="Pfam" id="PF00021">
    <property type="entry name" value="UPAR_LY6"/>
    <property type="match status" value="2"/>
</dbReference>
<dbReference type="SMART" id="SM00134">
    <property type="entry name" value="LU"/>
    <property type="match status" value="1"/>
</dbReference>
<dbReference type="GO" id="GO:0005576">
    <property type="term" value="C:extracellular region"/>
    <property type="evidence" value="ECO:0007669"/>
    <property type="project" value="UniProtKB-SubCell"/>
</dbReference>
<comment type="subcellular location">
    <subcellularLocation>
        <location evidence="1">Secreted</location>
    </subcellularLocation>
</comment>
<evidence type="ECO:0000256" key="1">
    <source>
        <dbReference type="ARBA" id="ARBA00004613"/>
    </source>
</evidence>
<evidence type="ECO:0000256" key="3">
    <source>
        <dbReference type="SAM" id="SignalP"/>
    </source>
</evidence>
<feature type="chain" id="PRO_5004238425" evidence="3">
    <location>
        <begin position="21"/>
        <end position="199"/>
    </location>
</feature>
<keyword evidence="2" id="KW-0964">Secreted</keyword>
<name>Q4FAD3_9SALA</name>
<protein>
    <submittedName>
        <fullName evidence="5">Sodefrin-like factor</fullName>
    </submittedName>
</protein>
<organism evidence="5">
    <name type="scientific">Desmognathus monticola</name>
    <dbReference type="NCBI Taxonomy" id="52103"/>
    <lineage>
        <taxon>Eukaryota</taxon>
        <taxon>Metazoa</taxon>
        <taxon>Chordata</taxon>
        <taxon>Craniata</taxon>
        <taxon>Vertebrata</taxon>
        <taxon>Euteleostomi</taxon>
        <taxon>Amphibia</taxon>
        <taxon>Batrachia</taxon>
        <taxon>Caudata</taxon>
        <taxon>Salamandroidea</taxon>
        <taxon>Plethodontidae</taxon>
        <taxon>Plethodontinae</taxon>
        <taxon>Desmognathus</taxon>
    </lineage>
</organism>
<dbReference type="InterPro" id="IPR045860">
    <property type="entry name" value="Snake_toxin-like_sf"/>
</dbReference>
<evidence type="ECO:0000313" key="5">
    <source>
        <dbReference type="EMBL" id="AAZ06333.1"/>
    </source>
</evidence>
<dbReference type="InterPro" id="IPR016054">
    <property type="entry name" value="LY6_UPA_recep-like"/>
</dbReference>
<feature type="signal peptide" evidence="3">
    <location>
        <begin position="1"/>
        <end position="20"/>
    </location>
</feature>
<evidence type="ECO:0000259" key="4">
    <source>
        <dbReference type="SMART" id="SM00134"/>
    </source>
</evidence>
<dbReference type="SUPFAM" id="SSF57302">
    <property type="entry name" value="Snake toxin-like"/>
    <property type="match status" value="2"/>
</dbReference>
<dbReference type="PANTHER" id="PTHR20914:SF31">
    <property type="entry name" value="PHOSPHOLIPASE A2 INHIBITOR AND LY6_PLAUR DOMAIN-CONTAINING PROTEIN"/>
    <property type="match status" value="1"/>
</dbReference>
<dbReference type="PANTHER" id="PTHR20914">
    <property type="entry name" value="LY6/PLAUR DOMAIN-CONTAINING PROTEIN 8"/>
    <property type="match status" value="1"/>
</dbReference>
<keyword evidence="3" id="KW-0732">Signal</keyword>
<dbReference type="AlphaFoldDB" id="Q4FAD3"/>
<proteinExistence type="evidence at transcript level"/>
<sequence length="199" mass="22189">MNAFLTGVIFLVAFTATGNSLDCVHCYSNDGTDCSGEAITCTDDMTHCRTITSEIMQDGDASHQVFKFCAEPEEHSWIHREELSTTVFQLESQICNTDNCNQGPGQITPRDNTPNGVKCKHCFEDHSSDCETEETRECTGDMNKCLFMSGLLCYNGKDYYDCTHRICTNIASPEQHPFYNDFVSGDIKKLEVTEGISDA</sequence>
<feature type="domain" description="UPAR/Ly6" evidence="4">
    <location>
        <begin position="21"/>
        <end position="115"/>
    </location>
</feature>
<reference evidence="5" key="1">
    <citation type="journal article" date="2007" name="Evolution">
        <title>Evolutionary replacement of components in a salamander pheromone signaling complex: more evidence for phenotypic-molecular decoupling.</title>
        <authorList>
            <person name="Palmer C.A."/>
            <person name="Watts R.A."/>
            <person name="Houck L.D."/>
            <person name="Picard A.L."/>
            <person name="Arnold S.J."/>
        </authorList>
    </citation>
    <scope>NUCLEOTIDE SEQUENCE</scope>
    <source>
        <tissue evidence="5">Mental gland</tissue>
    </source>
</reference>
<dbReference type="Gene3D" id="2.10.60.10">
    <property type="entry name" value="CD59"/>
    <property type="match status" value="2"/>
</dbReference>
<accession>Q4FAD3</accession>
<dbReference type="InterPro" id="IPR050918">
    <property type="entry name" value="CNF-like_PLA2_Inhibitor"/>
</dbReference>
<dbReference type="EMBL" id="DQ097069">
    <property type="protein sequence ID" value="AAZ06333.1"/>
    <property type="molecule type" value="mRNA"/>
</dbReference>
<gene>
    <name evidence="5" type="primary">SPF1</name>
</gene>